<proteinExistence type="predicted"/>
<dbReference type="Proteomes" id="UP000489600">
    <property type="component" value="Unassembled WGS sequence"/>
</dbReference>
<comment type="caution">
    <text evidence="2">The sequence shown here is derived from an EMBL/GenBank/DDBJ whole genome shotgun (WGS) entry which is preliminary data.</text>
</comment>
<organism evidence="2 3">
    <name type="scientific">Arabis nemorensis</name>
    <dbReference type="NCBI Taxonomy" id="586526"/>
    <lineage>
        <taxon>Eukaryota</taxon>
        <taxon>Viridiplantae</taxon>
        <taxon>Streptophyta</taxon>
        <taxon>Embryophyta</taxon>
        <taxon>Tracheophyta</taxon>
        <taxon>Spermatophyta</taxon>
        <taxon>Magnoliopsida</taxon>
        <taxon>eudicotyledons</taxon>
        <taxon>Gunneridae</taxon>
        <taxon>Pentapetalae</taxon>
        <taxon>rosids</taxon>
        <taxon>malvids</taxon>
        <taxon>Brassicales</taxon>
        <taxon>Brassicaceae</taxon>
        <taxon>Arabideae</taxon>
        <taxon>Arabis</taxon>
    </lineage>
</organism>
<name>A0A565C4A9_9BRAS</name>
<dbReference type="EMBL" id="CABITT030000006">
    <property type="protein sequence ID" value="VVB08450.1"/>
    <property type="molecule type" value="Genomic_DNA"/>
</dbReference>
<protein>
    <submittedName>
        <fullName evidence="2">Uncharacterized protein</fullName>
    </submittedName>
</protein>
<keyword evidence="3" id="KW-1185">Reference proteome</keyword>
<evidence type="ECO:0000256" key="1">
    <source>
        <dbReference type="SAM" id="MobiDB-lite"/>
    </source>
</evidence>
<reference evidence="2" key="1">
    <citation type="submission" date="2019-07" db="EMBL/GenBank/DDBJ databases">
        <authorList>
            <person name="Dittberner H."/>
        </authorList>
    </citation>
    <scope>NUCLEOTIDE SEQUENCE [LARGE SCALE GENOMIC DNA]</scope>
</reference>
<accession>A0A565C4A9</accession>
<gene>
    <name evidence="2" type="ORF">ANE_LOCUS18894</name>
</gene>
<evidence type="ECO:0000313" key="3">
    <source>
        <dbReference type="Proteomes" id="UP000489600"/>
    </source>
</evidence>
<dbReference type="AlphaFoldDB" id="A0A565C4A9"/>
<sequence>MEAHLRDFSSPLDACELHGRSPLGLLVPLIPTSIRVKHDLACIFSTARCTEMMGAPLNRKLSTSPDGKFREGRNSAPSMSWVNPDSGEKEPPEPPDPPDPPRWPHRRCISPSPPPSSILASRRF</sequence>
<evidence type="ECO:0000313" key="2">
    <source>
        <dbReference type="EMBL" id="VVB08450.1"/>
    </source>
</evidence>
<feature type="region of interest" description="Disordered" evidence="1">
    <location>
        <begin position="54"/>
        <end position="124"/>
    </location>
</feature>